<dbReference type="InParanoid" id="A0BUZ6"/>
<name>A0BUZ6_PARTE</name>
<dbReference type="RefSeq" id="XP_001429761.1">
    <property type="nucleotide sequence ID" value="XM_001429724.1"/>
</dbReference>
<reference evidence="1 2" key="1">
    <citation type="journal article" date="2006" name="Nature">
        <title>Global trends of whole-genome duplications revealed by the ciliate Paramecium tetraurelia.</title>
        <authorList>
            <consortium name="Genoscope"/>
            <person name="Aury J.-M."/>
            <person name="Jaillon O."/>
            <person name="Duret L."/>
            <person name="Noel B."/>
            <person name="Jubin C."/>
            <person name="Porcel B.M."/>
            <person name="Segurens B."/>
            <person name="Daubin V."/>
            <person name="Anthouard V."/>
            <person name="Aiach N."/>
            <person name="Arnaiz O."/>
            <person name="Billaut A."/>
            <person name="Beisson J."/>
            <person name="Blanc I."/>
            <person name="Bouhouche K."/>
            <person name="Camara F."/>
            <person name="Duharcourt S."/>
            <person name="Guigo R."/>
            <person name="Gogendeau D."/>
            <person name="Katinka M."/>
            <person name="Keller A.-M."/>
            <person name="Kissmehl R."/>
            <person name="Klotz C."/>
            <person name="Koll F."/>
            <person name="Le Moue A."/>
            <person name="Lepere C."/>
            <person name="Malinsky S."/>
            <person name="Nowacki M."/>
            <person name="Nowak J.K."/>
            <person name="Plattner H."/>
            <person name="Poulain J."/>
            <person name="Ruiz F."/>
            <person name="Serrano V."/>
            <person name="Zagulski M."/>
            <person name="Dessen P."/>
            <person name="Betermier M."/>
            <person name="Weissenbach J."/>
            <person name="Scarpelli C."/>
            <person name="Schachter V."/>
            <person name="Sperling L."/>
            <person name="Meyer E."/>
            <person name="Cohen J."/>
            <person name="Wincker P."/>
        </authorList>
    </citation>
    <scope>NUCLEOTIDE SEQUENCE [LARGE SCALE GENOMIC DNA]</scope>
    <source>
        <strain evidence="1 2">Stock d4-2</strain>
    </source>
</reference>
<dbReference type="HOGENOM" id="CLU_1614005_0_0_1"/>
<evidence type="ECO:0000313" key="1">
    <source>
        <dbReference type="EMBL" id="CAK62363.1"/>
    </source>
</evidence>
<sequence length="170" mass="20257">MQSSYDQLCKNKQLAFTIFSKVKDPFPLIEQSDIAEFELAKQEQRSRFQTTFYSSLLSTCIFCLILKMRNPIYALTARYISFYKIRSSFYGLLKKYYIVPIFLSQPFYNQYSQLYDEKVNKILKKYDFTTLQFQQAFKQIEADGGIQKFMKKHLSEKDEEPQESVQQTQL</sequence>
<gene>
    <name evidence="1" type="ORF">GSPATT00005609001</name>
</gene>
<organism evidence="1 2">
    <name type="scientific">Paramecium tetraurelia</name>
    <dbReference type="NCBI Taxonomy" id="5888"/>
    <lineage>
        <taxon>Eukaryota</taxon>
        <taxon>Sar</taxon>
        <taxon>Alveolata</taxon>
        <taxon>Ciliophora</taxon>
        <taxon>Intramacronucleata</taxon>
        <taxon>Oligohymenophorea</taxon>
        <taxon>Peniculida</taxon>
        <taxon>Parameciidae</taxon>
        <taxon>Paramecium</taxon>
    </lineage>
</organism>
<dbReference type="KEGG" id="ptm:GSPATT00005609001"/>
<evidence type="ECO:0008006" key="3">
    <source>
        <dbReference type="Google" id="ProtNLM"/>
    </source>
</evidence>
<protein>
    <recommendedName>
        <fullName evidence="3">Transmembrane protein</fullName>
    </recommendedName>
</protein>
<accession>A0BUZ6</accession>
<proteinExistence type="predicted"/>
<dbReference type="EMBL" id="CT868019">
    <property type="protein sequence ID" value="CAK62363.1"/>
    <property type="molecule type" value="Genomic_DNA"/>
</dbReference>
<dbReference type="AlphaFoldDB" id="A0BUZ6"/>
<evidence type="ECO:0000313" key="2">
    <source>
        <dbReference type="Proteomes" id="UP000000600"/>
    </source>
</evidence>
<dbReference type="Proteomes" id="UP000000600">
    <property type="component" value="Unassembled WGS sequence"/>
</dbReference>
<dbReference type="GeneID" id="5015545"/>
<keyword evidence="2" id="KW-1185">Reference proteome</keyword>